<evidence type="ECO:0000313" key="2">
    <source>
        <dbReference type="Proteomes" id="UP001417504"/>
    </source>
</evidence>
<comment type="caution">
    <text evidence="1">The sequence shown here is derived from an EMBL/GenBank/DDBJ whole genome shotgun (WGS) entry which is preliminary data.</text>
</comment>
<reference evidence="1 2" key="1">
    <citation type="submission" date="2024-01" db="EMBL/GenBank/DDBJ databases">
        <title>Genome assemblies of Stephania.</title>
        <authorList>
            <person name="Yang L."/>
        </authorList>
    </citation>
    <scope>NUCLEOTIDE SEQUENCE [LARGE SCALE GENOMIC DNA]</scope>
    <source>
        <strain evidence="1">QJT</strain>
        <tissue evidence="1">Leaf</tissue>
    </source>
</reference>
<dbReference type="Proteomes" id="UP001417504">
    <property type="component" value="Unassembled WGS sequence"/>
</dbReference>
<dbReference type="EMBL" id="JBBNAE010000008">
    <property type="protein sequence ID" value="KAK9103311.1"/>
    <property type="molecule type" value="Genomic_DNA"/>
</dbReference>
<sequence>MKSSQALENTIGASPDIIFTSSLDFFMIFLILASGNECGPVLPQMPPERIPEYVPACLIFKLI</sequence>
<proteinExistence type="predicted"/>
<dbReference type="AlphaFoldDB" id="A0AAP0F0X7"/>
<keyword evidence="2" id="KW-1185">Reference proteome</keyword>
<accession>A0AAP0F0X7</accession>
<gene>
    <name evidence="1" type="ORF">Sjap_020565</name>
</gene>
<name>A0AAP0F0X7_9MAGN</name>
<protein>
    <submittedName>
        <fullName evidence="1">Uncharacterized protein</fullName>
    </submittedName>
</protein>
<organism evidence="1 2">
    <name type="scientific">Stephania japonica</name>
    <dbReference type="NCBI Taxonomy" id="461633"/>
    <lineage>
        <taxon>Eukaryota</taxon>
        <taxon>Viridiplantae</taxon>
        <taxon>Streptophyta</taxon>
        <taxon>Embryophyta</taxon>
        <taxon>Tracheophyta</taxon>
        <taxon>Spermatophyta</taxon>
        <taxon>Magnoliopsida</taxon>
        <taxon>Ranunculales</taxon>
        <taxon>Menispermaceae</taxon>
        <taxon>Menispermoideae</taxon>
        <taxon>Cissampelideae</taxon>
        <taxon>Stephania</taxon>
    </lineage>
</organism>
<evidence type="ECO:0000313" key="1">
    <source>
        <dbReference type="EMBL" id="KAK9103311.1"/>
    </source>
</evidence>